<reference evidence="2 3" key="1">
    <citation type="submission" date="2020-07" db="EMBL/GenBank/DDBJ databases">
        <title>Facklamia lactis sp. nov., isolated from raw milk.</title>
        <authorList>
            <person name="Doll E.V."/>
            <person name="Huptas C."/>
            <person name="Staib L."/>
            <person name="Wenning M."/>
            <person name="Scherer S."/>
        </authorList>
    </citation>
    <scope>NUCLEOTIDE SEQUENCE [LARGE SCALE GENOMIC DNA]</scope>
    <source>
        <strain evidence="2 3">DSM 104272</strain>
    </source>
</reference>
<feature type="transmembrane region" description="Helical" evidence="1">
    <location>
        <begin position="7"/>
        <end position="23"/>
    </location>
</feature>
<proteinExistence type="predicted"/>
<keyword evidence="1" id="KW-0812">Transmembrane</keyword>
<protein>
    <submittedName>
        <fullName evidence="2">Uncharacterized protein</fullName>
    </submittedName>
</protein>
<organism evidence="2 3">
    <name type="scientific">Ruoffia tabacinasalis</name>
    <dbReference type="NCBI Taxonomy" id="87458"/>
    <lineage>
        <taxon>Bacteria</taxon>
        <taxon>Bacillati</taxon>
        <taxon>Bacillota</taxon>
        <taxon>Bacilli</taxon>
        <taxon>Lactobacillales</taxon>
        <taxon>Aerococcaceae</taxon>
        <taxon>Ruoffia</taxon>
    </lineage>
</organism>
<dbReference type="RefSeq" id="WP_197104334.1">
    <property type="nucleotide sequence ID" value="NZ_CP144682.1"/>
</dbReference>
<feature type="transmembrane region" description="Helical" evidence="1">
    <location>
        <begin position="29"/>
        <end position="44"/>
    </location>
</feature>
<dbReference type="Proteomes" id="UP000823401">
    <property type="component" value="Unassembled WGS sequence"/>
</dbReference>
<evidence type="ECO:0000313" key="2">
    <source>
        <dbReference type="EMBL" id="MBG9978225.1"/>
    </source>
</evidence>
<name>A0ABS0LIX2_9LACT</name>
<sequence length="54" mass="6181">MDSKWKTAIVAVGFAIICLSTTVENNIPTIITGVTFVFYGWYLLRKDRKKTKKN</sequence>
<evidence type="ECO:0000313" key="3">
    <source>
        <dbReference type="Proteomes" id="UP000823401"/>
    </source>
</evidence>
<keyword evidence="1" id="KW-1133">Transmembrane helix</keyword>
<gene>
    <name evidence="2" type="ORF">HYQ42_05435</name>
</gene>
<comment type="caution">
    <text evidence="2">The sequence shown here is derived from an EMBL/GenBank/DDBJ whole genome shotgun (WGS) entry which is preliminary data.</text>
</comment>
<dbReference type="EMBL" id="JACCEL010000010">
    <property type="protein sequence ID" value="MBG9978225.1"/>
    <property type="molecule type" value="Genomic_DNA"/>
</dbReference>
<keyword evidence="3" id="KW-1185">Reference proteome</keyword>
<evidence type="ECO:0000256" key="1">
    <source>
        <dbReference type="SAM" id="Phobius"/>
    </source>
</evidence>
<keyword evidence="1" id="KW-0472">Membrane</keyword>
<accession>A0ABS0LIX2</accession>